<dbReference type="RefSeq" id="WP_131259594.1">
    <property type="nucleotide sequence ID" value="NZ_JBHSUS010000001.1"/>
</dbReference>
<evidence type="ECO:0000256" key="3">
    <source>
        <dbReference type="ARBA" id="ARBA00023125"/>
    </source>
</evidence>
<dbReference type="PRINTS" id="PR00039">
    <property type="entry name" value="HTHLYSR"/>
</dbReference>
<gene>
    <name evidence="6" type="ORF">ACFP85_10835</name>
</gene>
<evidence type="ECO:0000256" key="4">
    <source>
        <dbReference type="ARBA" id="ARBA00023163"/>
    </source>
</evidence>
<proteinExistence type="inferred from homology"/>
<evidence type="ECO:0000313" key="7">
    <source>
        <dbReference type="Proteomes" id="UP001596364"/>
    </source>
</evidence>
<dbReference type="InterPro" id="IPR058163">
    <property type="entry name" value="LysR-type_TF_proteobact-type"/>
</dbReference>
<keyword evidence="4" id="KW-0804">Transcription</keyword>
<dbReference type="Pfam" id="PF00126">
    <property type="entry name" value="HTH_1"/>
    <property type="match status" value="1"/>
</dbReference>
<evidence type="ECO:0000256" key="2">
    <source>
        <dbReference type="ARBA" id="ARBA00023015"/>
    </source>
</evidence>
<feature type="domain" description="HTH lysR-type" evidence="5">
    <location>
        <begin position="1"/>
        <end position="63"/>
    </location>
</feature>
<dbReference type="Pfam" id="PF03466">
    <property type="entry name" value="LysR_substrate"/>
    <property type="match status" value="1"/>
</dbReference>
<keyword evidence="7" id="KW-1185">Reference proteome</keyword>
<dbReference type="PANTHER" id="PTHR30537:SF26">
    <property type="entry name" value="GLYCINE CLEAVAGE SYSTEM TRANSCRIPTIONAL ACTIVATOR"/>
    <property type="match status" value="1"/>
</dbReference>
<dbReference type="Gene3D" id="1.10.10.10">
    <property type="entry name" value="Winged helix-like DNA-binding domain superfamily/Winged helix DNA-binding domain"/>
    <property type="match status" value="1"/>
</dbReference>
<dbReference type="CDD" id="cd08432">
    <property type="entry name" value="PBP2_GcdR_TrpI_HvrB_AmpR_like"/>
    <property type="match status" value="1"/>
</dbReference>
<dbReference type="SUPFAM" id="SSF46785">
    <property type="entry name" value="Winged helix' DNA-binding domain"/>
    <property type="match status" value="1"/>
</dbReference>
<organism evidence="6 7">
    <name type="scientific">Pseudobowmanella zhangzhouensis</name>
    <dbReference type="NCBI Taxonomy" id="1537679"/>
    <lineage>
        <taxon>Bacteria</taxon>
        <taxon>Pseudomonadati</taxon>
        <taxon>Pseudomonadota</taxon>
        <taxon>Gammaproteobacteria</taxon>
        <taxon>Alteromonadales</taxon>
        <taxon>Alteromonadaceae</taxon>
    </lineage>
</organism>
<evidence type="ECO:0000259" key="5">
    <source>
        <dbReference type="PROSITE" id="PS50931"/>
    </source>
</evidence>
<dbReference type="InterPro" id="IPR036388">
    <property type="entry name" value="WH-like_DNA-bd_sf"/>
</dbReference>
<dbReference type="SUPFAM" id="SSF53850">
    <property type="entry name" value="Periplasmic binding protein-like II"/>
    <property type="match status" value="1"/>
</dbReference>
<evidence type="ECO:0000313" key="6">
    <source>
        <dbReference type="EMBL" id="MFC6440637.1"/>
    </source>
</evidence>
<reference evidence="7" key="1">
    <citation type="journal article" date="2019" name="Int. J. Syst. Evol. Microbiol.">
        <title>The Global Catalogue of Microorganisms (GCM) 10K type strain sequencing project: providing services to taxonomists for standard genome sequencing and annotation.</title>
        <authorList>
            <consortium name="The Broad Institute Genomics Platform"/>
            <consortium name="The Broad Institute Genome Sequencing Center for Infectious Disease"/>
            <person name="Wu L."/>
            <person name="Ma J."/>
        </authorList>
    </citation>
    <scope>NUCLEOTIDE SEQUENCE [LARGE SCALE GENOMIC DNA]</scope>
    <source>
        <strain evidence="7">CGMCC 1.16031</strain>
    </source>
</reference>
<dbReference type="Gene3D" id="3.40.190.10">
    <property type="entry name" value="Periplasmic binding protein-like II"/>
    <property type="match status" value="2"/>
</dbReference>
<dbReference type="Proteomes" id="UP001596364">
    <property type="component" value="Unassembled WGS sequence"/>
</dbReference>
<comment type="similarity">
    <text evidence="1">Belongs to the LysR transcriptional regulatory family.</text>
</comment>
<accession>A0ABW1XMN3</accession>
<dbReference type="PROSITE" id="PS50931">
    <property type="entry name" value="HTH_LYSR"/>
    <property type="match status" value="1"/>
</dbReference>
<protein>
    <submittedName>
        <fullName evidence="6">LysR substrate-binding domain-containing protein</fullName>
    </submittedName>
</protein>
<dbReference type="InterPro" id="IPR000847">
    <property type="entry name" value="LysR_HTH_N"/>
</dbReference>
<comment type="caution">
    <text evidence="6">The sequence shown here is derived from an EMBL/GenBank/DDBJ whole genome shotgun (WGS) entry which is preliminary data.</text>
</comment>
<dbReference type="EMBL" id="JBHSUS010000001">
    <property type="protein sequence ID" value="MFC6440637.1"/>
    <property type="molecule type" value="Genomic_DNA"/>
</dbReference>
<dbReference type="InterPro" id="IPR036390">
    <property type="entry name" value="WH_DNA-bd_sf"/>
</dbReference>
<dbReference type="PANTHER" id="PTHR30537">
    <property type="entry name" value="HTH-TYPE TRANSCRIPTIONAL REGULATOR"/>
    <property type="match status" value="1"/>
</dbReference>
<sequence length="310" mass="34825">MDKRLRHIALLRCFAAAAKYESYSQAAQRLAITQAAVSQQIRSLEEVLAVKLFVRHGRSMRLTPQGKTLYQHVDDAFTTLSAGFDKVQVEPAEGVLNVTTGLSFASIWLVPKLWKFSARYPDIKVKIIVSTELESLRYSDIDVAIRQGDATDHRVHQETLFIDPVFAVCAPQLVETARIAQPADLLNCLLVEAEDPGRFSWANWFSLSDLTIPRHKRDWLEVSTLEMGINAVLAGQGICLASYCLVKDLINSGLLVRPFPLQIEPGQRFSLLYDPNSPRKPRIDIFTDWLKQELIDDCIVSPSDAGQFAR</sequence>
<dbReference type="InterPro" id="IPR005119">
    <property type="entry name" value="LysR_subst-bd"/>
</dbReference>
<evidence type="ECO:0000256" key="1">
    <source>
        <dbReference type="ARBA" id="ARBA00009437"/>
    </source>
</evidence>
<name>A0ABW1XMN3_9ALTE</name>
<keyword evidence="2" id="KW-0805">Transcription regulation</keyword>
<keyword evidence="3" id="KW-0238">DNA-binding</keyword>